<dbReference type="Proteomes" id="UP000001554">
    <property type="component" value="Chromosome 12"/>
</dbReference>
<dbReference type="FunFam" id="1.20.140.150:FF:000069">
    <property type="entry name" value="Uncharacterized protein"/>
    <property type="match status" value="1"/>
</dbReference>
<reference evidence="7" key="2">
    <citation type="submission" date="2025-08" db="UniProtKB">
        <authorList>
            <consortium name="RefSeq"/>
        </authorList>
    </citation>
    <scope>IDENTIFICATION</scope>
    <source>
        <strain evidence="7">S238N-H82</strain>
        <tissue evidence="7">Testes</tissue>
    </source>
</reference>
<comment type="subcellular location">
    <subcellularLocation>
        <location evidence="1">Membrane</location>
        <topology evidence="1">Multi-pass membrane protein</topology>
    </subcellularLocation>
</comment>
<dbReference type="InterPro" id="IPR004031">
    <property type="entry name" value="PMP22/EMP/MP20/Claudin"/>
</dbReference>
<dbReference type="InterPro" id="IPR050579">
    <property type="entry name" value="PMP-22/EMP/MP20-like"/>
</dbReference>
<name>A0A9J7M0S5_BRAFL</name>
<evidence type="ECO:0000256" key="5">
    <source>
        <dbReference type="SAM" id="Phobius"/>
    </source>
</evidence>
<feature type="transmembrane region" description="Helical" evidence="5">
    <location>
        <begin position="76"/>
        <end position="97"/>
    </location>
</feature>
<feature type="transmembrane region" description="Helical" evidence="5">
    <location>
        <begin position="258"/>
        <end position="277"/>
    </location>
</feature>
<feature type="transmembrane region" description="Helical" evidence="5">
    <location>
        <begin position="109"/>
        <end position="131"/>
    </location>
</feature>
<evidence type="ECO:0000256" key="1">
    <source>
        <dbReference type="ARBA" id="ARBA00004141"/>
    </source>
</evidence>
<keyword evidence="4 5" id="KW-0472">Membrane</keyword>
<keyword evidence="6" id="KW-1185">Reference proteome</keyword>
<dbReference type="PANTHER" id="PTHR10671">
    <property type="entry name" value="EPITHELIAL MEMBRANE PROTEIN-RELATED"/>
    <property type="match status" value="1"/>
</dbReference>
<keyword evidence="2 5" id="KW-0812">Transmembrane</keyword>
<dbReference type="GeneID" id="118426865"/>
<feature type="transmembrane region" description="Helical" evidence="5">
    <location>
        <begin position="12"/>
        <end position="33"/>
    </location>
</feature>
<dbReference type="Pfam" id="PF00822">
    <property type="entry name" value="PMP22_Claudin"/>
    <property type="match status" value="2"/>
</dbReference>
<dbReference type="GO" id="GO:0005886">
    <property type="term" value="C:plasma membrane"/>
    <property type="evidence" value="ECO:0000318"/>
    <property type="project" value="GO_Central"/>
</dbReference>
<sequence length="308" mass="32858">MTPLNDVFVGGISSTLVGLVMYVVGIATPAWVIDSRLGLRQEWGLWQRCTTNIADRTCEGYGDISDLTVALHFTRAFAVIGPLLLIAGVNVALVFYAEHKNSNKVQRKYGALIIAGGACGVIATAIFGVELRNAIGVKLSIPFGYSFHLTLVQGLLTVGGGAVIIADGRRDAEDQQPVQRISQGSGAVHATRTFAVIGLLMLIAGVALAYYAAYKNSNKDKTKYGALIIAGGVCGIIAVAIFGASMRNGSGTELPIPFGYSFYLTWVQAFLTVFGGTDIIDIKAGRRDTEDDQPVHREEVIAMRESII</sequence>
<dbReference type="Gene3D" id="1.20.140.150">
    <property type="match status" value="2"/>
</dbReference>
<accession>A0A9J7M0S5</accession>
<feature type="transmembrane region" description="Helical" evidence="5">
    <location>
        <begin position="143"/>
        <end position="166"/>
    </location>
</feature>
<feature type="transmembrane region" description="Helical" evidence="5">
    <location>
        <begin position="194"/>
        <end position="212"/>
    </location>
</feature>
<feature type="transmembrane region" description="Helical" evidence="5">
    <location>
        <begin position="224"/>
        <end position="246"/>
    </location>
</feature>
<dbReference type="AlphaFoldDB" id="A0A9J7M0S5"/>
<evidence type="ECO:0000313" key="6">
    <source>
        <dbReference type="Proteomes" id="UP000001554"/>
    </source>
</evidence>
<dbReference type="PANTHER" id="PTHR10671:SF34">
    <property type="entry name" value="PROTEIN NKG7"/>
    <property type="match status" value="1"/>
</dbReference>
<evidence type="ECO:0000256" key="3">
    <source>
        <dbReference type="ARBA" id="ARBA00022989"/>
    </source>
</evidence>
<proteinExistence type="predicted"/>
<evidence type="ECO:0000313" key="7">
    <source>
        <dbReference type="RefSeq" id="XP_035692323.1"/>
    </source>
</evidence>
<reference evidence="6" key="1">
    <citation type="journal article" date="2020" name="Nat. Ecol. Evol.">
        <title>Deeply conserved synteny resolves early events in vertebrate evolution.</title>
        <authorList>
            <person name="Simakov O."/>
            <person name="Marletaz F."/>
            <person name="Yue J.X."/>
            <person name="O'Connell B."/>
            <person name="Jenkins J."/>
            <person name="Brandt A."/>
            <person name="Calef R."/>
            <person name="Tung C.H."/>
            <person name="Huang T.K."/>
            <person name="Schmutz J."/>
            <person name="Satoh N."/>
            <person name="Yu J.K."/>
            <person name="Putnam N.H."/>
            <person name="Green R.E."/>
            <person name="Rokhsar D.S."/>
        </authorList>
    </citation>
    <scope>NUCLEOTIDE SEQUENCE [LARGE SCALE GENOMIC DNA]</scope>
    <source>
        <strain evidence="6">S238N-H82</strain>
    </source>
</reference>
<evidence type="ECO:0000256" key="2">
    <source>
        <dbReference type="ARBA" id="ARBA00022692"/>
    </source>
</evidence>
<protein>
    <submittedName>
        <fullName evidence="7">Uncharacterized protein LOC118426865</fullName>
    </submittedName>
</protein>
<dbReference type="RefSeq" id="XP_035692323.1">
    <property type="nucleotide sequence ID" value="XM_035836430.1"/>
</dbReference>
<evidence type="ECO:0000256" key="4">
    <source>
        <dbReference type="ARBA" id="ARBA00023136"/>
    </source>
</evidence>
<dbReference type="KEGG" id="bfo:118426865"/>
<keyword evidence="3 5" id="KW-1133">Transmembrane helix</keyword>
<gene>
    <name evidence="7" type="primary">LOC118426865</name>
</gene>
<organism evidence="6 7">
    <name type="scientific">Branchiostoma floridae</name>
    <name type="common">Florida lancelet</name>
    <name type="synonym">Amphioxus</name>
    <dbReference type="NCBI Taxonomy" id="7739"/>
    <lineage>
        <taxon>Eukaryota</taxon>
        <taxon>Metazoa</taxon>
        <taxon>Chordata</taxon>
        <taxon>Cephalochordata</taxon>
        <taxon>Leptocardii</taxon>
        <taxon>Amphioxiformes</taxon>
        <taxon>Branchiostomatidae</taxon>
        <taxon>Branchiostoma</taxon>
    </lineage>
</organism>